<dbReference type="InterPro" id="IPR036075">
    <property type="entry name" value="ARMT-1-like_metal-bd_sf"/>
</dbReference>
<dbReference type="RefSeq" id="WP_265590593.1">
    <property type="nucleotide sequence ID" value="NZ_BQKC01000001.1"/>
</dbReference>
<organism evidence="2 3">
    <name type="scientific">Granulimonas faecalis</name>
    <dbReference type="NCBI Taxonomy" id="2894155"/>
    <lineage>
        <taxon>Bacteria</taxon>
        <taxon>Bacillati</taxon>
        <taxon>Actinomycetota</taxon>
        <taxon>Coriobacteriia</taxon>
        <taxon>Coriobacteriales</taxon>
        <taxon>Kribbibacteriaceae</taxon>
        <taxon>Granulimonas</taxon>
    </lineage>
</organism>
<dbReference type="Proteomes" id="UP001055025">
    <property type="component" value="Unassembled WGS sequence"/>
</dbReference>
<keyword evidence="3" id="KW-1185">Reference proteome</keyword>
<dbReference type="SUPFAM" id="SSF111321">
    <property type="entry name" value="AF1104-like"/>
    <property type="match status" value="1"/>
</dbReference>
<feature type="domain" description="Damage-control phosphatase ARMT1-like metal-binding" evidence="1">
    <location>
        <begin position="2"/>
        <end position="285"/>
    </location>
</feature>
<reference evidence="2" key="1">
    <citation type="journal article" date="2022" name="Int. J. Syst. Evol. Microbiol.">
        <title>Granulimonas faecalis gen. nov., sp. nov., and Leptogranulimonas caecicola gen. nov., sp. nov., novel lactate-producing Atopobiaceae bacteria isolated from mouse intestines, and an emended description of the family Atopobiaceae.</title>
        <authorList>
            <person name="Morinaga K."/>
            <person name="Kusada H."/>
            <person name="Sakamoto S."/>
            <person name="Murakami T."/>
            <person name="Toyoda A."/>
            <person name="Mori H."/>
            <person name="Meng X.Y."/>
            <person name="Takashino M."/>
            <person name="Murotomi K."/>
            <person name="Tamaki H."/>
        </authorList>
    </citation>
    <scope>NUCLEOTIDE SEQUENCE</scope>
    <source>
        <strain evidence="2">OPF53</strain>
    </source>
</reference>
<dbReference type="Gene3D" id="1.10.285.20">
    <property type="entry name" value="Uncharacterised protein PF01937, DUF89, domain 2"/>
    <property type="match status" value="1"/>
</dbReference>
<accession>A0AAV5B317</accession>
<gene>
    <name evidence="2" type="ORF">ATOP_05100</name>
</gene>
<protein>
    <recommendedName>
        <fullName evidence="1">Damage-control phosphatase ARMT1-like metal-binding domain-containing protein</fullName>
    </recommendedName>
</protein>
<comment type="caution">
    <text evidence="2">The sequence shown here is derived from an EMBL/GenBank/DDBJ whole genome shotgun (WGS) entry which is preliminary data.</text>
</comment>
<name>A0AAV5B317_9ACTN</name>
<dbReference type="AlphaFoldDB" id="A0AAV5B317"/>
<dbReference type="Gene3D" id="3.40.50.10880">
    <property type="entry name" value="Uncharacterised protein PF01937, DUF89, domain 3"/>
    <property type="match status" value="1"/>
</dbReference>
<sequence length="293" mass="31900">MYDRCRECVANNAAKIAKAAGVDEEGCHRLHDRALTLIAHFPSDNDISRAPYAMSEVWADLVDAVGPDPYAEVKSTFERLTTSLAPRIRSVVEASDDPAPLAVRFAVAGNLIDVGTPMGFTEDRVAELLDSVPSLAFARDDSPSLIERASTARTIVFLADNCGESALDRILIETLHRLNPSARMVYVVRNNVILNDLTMDEALAAGMDEVADLMTNGDADYGAGTLLDGSLSPEFRHLVEMADLVVSKGQGNFETLYGRLHDRLYFLFMAKCQHIADVLGVPMGGLLCLENRV</sequence>
<dbReference type="InterPro" id="IPR002791">
    <property type="entry name" value="ARMT1-like_metal-bd"/>
</dbReference>
<dbReference type="EMBL" id="BQKC01000001">
    <property type="protein sequence ID" value="GJM54855.1"/>
    <property type="molecule type" value="Genomic_DNA"/>
</dbReference>
<evidence type="ECO:0000313" key="3">
    <source>
        <dbReference type="Proteomes" id="UP001055025"/>
    </source>
</evidence>
<dbReference type="InterPro" id="IPR014444">
    <property type="entry name" value="PH1575-like"/>
</dbReference>
<dbReference type="PIRSF" id="PIRSF006593">
    <property type="entry name" value="UCP006593"/>
    <property type="match status" value="1"/>
</dbReference>
<proteinExistence type="predicted"/>
<evidence type="ECO:0000313" key="2">
    <source>
        <dbReference type="EMBL" id="GJM54855.1"/>
    </source>
</evidence>
<evidence type="ECO:0000259" key="1">
    <source>
        <dbReference type="Pfam" id="PF01937"/>
    </source>
</evidence>
<dbReference type="Pfam" id="PF01937">
    <property type="entry name" value="ARMT1-like_dom"/>
    <property type="match status" value="1"/>
</dbReference>